<comment type="similarity">
    <text evidence="6">Belongs to the ABC-4 integral membrane protein family.</text>
</comment>
<evidence type="ECO:0000256" key="1">
    <source>
        <dbReference type="ARBA" id="ARBA00004651"/>
    </source>
</evidence>
<comment type="caution">
    <text evidence="10">The sequence shown here is derived from an EMBL/GenBank/DDBJ whole genome shotgun (WGS) entry which is preliminary data.</text>
</comment>
<dbReference type="InterPro" id="IPR050250">
    <property type="entry name" value="Macrolide_Exporter_MacB"/>
</dbReference>
<feature type="transmembrane region" description="Helical" evidence="8">
    <location>
        <begin position="562"/>
        <end position="580"/>
    </location>
</feature>
<keyword evidence="2" id="KW-1003">Cell membrane</keyword>
<evidence type="ECO:0000256" key="7">
    <source>
        <dbReference type="SAM" id="MobiDB-lite"/>
    </source>
</evidence>
<dbReference type="InterPro" id="IPR003838">
    <property type="entry name" value="ABC3_permease_C"/>
</dbReference>
<protein>
    <submittedName>
        <fullName evidence="10">FtsX-like permease family protein</fullName>
    </submittedName>
</protein>
<sequence>MAATIVRTEPSGRPVRRPPRRLPPPLRRSAQHGLVLTAAALTVLLAGTVLSALAALAGFAVDAGTVDRVSAQPEAQVQFTATYAAPGLAVADRDIRAAVARSFGPVSQHTYLGLVGQTPLVLAGTETAPVLLHPVAVQGAAAHGVLVTGSWPAGAGDAPRDAFLRLPAVPPGTGGTAAGAGPVVDAAVPQQLALRLRLRPGSVLRLTDSYEHRVTVRVSGVFRPSDGEPGFWDGAAGNPTDAPALLVLAPGPLNGTAAFDQQIAALWNTVPDFSRLRAGDLPGLAQRVTTLTTSDTSRSVFHGADPALPLVTVNSSLPSILDRLGGSVVVARSALYLPAALLAVLALTTLVLTARQLAAHRQNELVLQQTRGAGGGRLLRAAGLEWLVIVLPTAVAAPFLAAPLLHGLHGAGVLQGPLPGSTLRAEAWGAVALAVLVHGAAALLPVLRAVTGRDITARLRARGARAAAAQQFGADLALLAVAVLGYLQLRHYRSTVTLAGTVDPVLVLVPVVAVGAASVLLLRLLPLASRLLDAFGRRSRGLVLPLAGWQISRRSGRNAGPVVLMCLAVTVGALATTALACLDALAQDQAEFTVGAAAAVRPATGAPGYPDQSLHARLQALPGVTGVNPVTLNQATSSGDSTAVGLIGIDTTATAPGRPAPPLPTLRQDLAGPHYAADIAALAKGIPPGGLPLPGRPAGIDLDLAVTSSAVGGGVSAPTLTLTVVDADGQTDRITAVPDRLDGTRRTLRLTLPGGARSAYPLTLAGIALTPAADQPSARFGLTVYRIGGDGWADALPAGNLWFDRTGGPGQAARAAAAKAADCVTVPPPGSNEPAAYPSAVCDLDGGAGAGAPLLRAEVASGPPGQRTQGEGIVLVPAPSGSSGEVKPVPVLADDSFVAQTHLRVGDLIKIGVGLDDSGLEQDVDVQVVGTVHAIPGVGTLQANLLVDQRALAAAELAGNIPPQRPGLWWLAGTEPAADAAAVARDPMLGTAVTTDQAAAQQRADPFRFGMREVLALCRLLAPAFAVIGFTVHVVITTRERRREFALLRAMGTRSRRLATLLWLEQIGVTLFAVLPGALLGVGLAAVILPLVTVDDAGARPYPPLRIDVPWLWVALTALATAGAICLVVMTLSRLLARVDLVRTLRAGEDS</sequence>
<keyword evidence="4 8" id="KW-1133">Transmembrane helix</keyword>
<accession>A0ABV6VKH8</accession>
<feature type="region of interest" description="Disordered" evidence="7">
    <location>
        <begin position="1"/>
        <end position="26"/>
    </location>
</feature>
<evidence type="ECO:0000256" key="3">
    <source>
        <dbReference type="ARBA" id="ARBA00022692"/>
    </source>
</evidence>
<evidence type="ECO:0000259" key="9">
    <source>
        <dbReference type="Pfam" id="PF02687"/>
    </source>
</evidence>
<feature type="transmembrane region" description="Helical" evidence="8">
    <location>
        <begin position="1111"/>
        <end position="1137"/>
    </location>
</feature>
<feature type="transmembrane region" description="Helical" evidence="8">
    <location>
        <begin position="427"/>
        <end position="447"/>
    </location>
</feature>
<name>A0ABV6VKH8_9ACTN</name>
<feature type="transmembrane region" description="Helical" evidence="8">
    <location>
        <begin position="468"/>
        <end position="487"/>
    </location>
</feature>
<feature type="transmembrane region" description="Helical" evidence="8">
    <location>
        <begin position="386"/>
        <end position="407"/>
    </location>
</feature>
<dbReference type="PANTHER" id="PTHR30572:SF4">
    <property type="entry name" value="ABC TRANSPORTER PERMEASE YTRF"/>
    <property type="match status" value="1"/>
</dbReference>
<comment type="subcellular location">
    <subcellularLocation>
        <location evidence="1">Cell membrane</location>
        <topology evidence="1">Multi-pass membrane protein</topology>
    </subcellularLocation>
</comment>
<feature type="domain" description="ABC3 transporter permease C-terminal" evidence="9">
    <location>
        <begin position="1024"/>
        <end position="1136"/>
    </location>
</feature>
<dbReference type="EMBL" id="JBHEZX010000022">
    <property type="protein sequence ID" value="MFC1414244.1"/>
    <property type="molecule type" value="Genomic_DNA"/>
</dbReference>
<keyword evidence="5 8" id="KW-0472">Membrane</keyword>
<proteinExistence type="inferred from homology"/>
<organism evidence="10 11">
    <name type="scientific">Streptacidiphilus alkalitolerans</name>
    <dbReference type="NCBI Taxonomy" id="3342712"/>
    <lineage>
        <taxon>Bacteria</taxon>
        <taxon>Bacillati</taxon>
        <taxon>Actinomycetota</taxon>
        <taxon>Actinomycetes</taxon>
        <taxon>Kitasatosporales</taxon>
        <taxon>Streptomycetaceae</taxon>
        <taxon>Streptacidiphilus</taxon>
    </lineage>
</organism>
<keyword evidence="11" id="KW-1185">Reference proteome</keyword>
<evidence type="ECO:0000313" key="10">
    <source>
        <dbReference type="EMBL" id="MFC1414244.1"/>
    </source>
</evidence>
<evidence type="ECO:0000256" key="2">
    <source>
        <dbReference type="ARBA" id="ARBA00022475"/>
    </source>
</evidence>
<dbReference type="PANTHER" id="PTHR30572">
    <property type="entry name" value="MEMBRANE COMPONENT OF TRANSPORTER-RELATED"/>
    <property type="match status" value="1"/>
</dbReference>
<feature type="transmembrane region" description="Helical" evidence="8">
    <location>
        <begin position="1058"/>
        <end position="1091"/>
    </location>
</feature>
<dbReference type="RefSeq" id="WP_380517482.1">
    <property type="nucleotide sequence ID" value="NZ_JBHEZX010000022.1"/>
</dbReference>
<evidence type="ECO:0000256" key="8">
    <source>
        <dbReference type="SAM" id="Phobius"/>
    </source>
</evidence>
<evidence type="ECO:0000256" key="5">
    <source>
        <dbReference type="ARBA" id="ARBA00023136"/>
    </source>
</evidence>
<evidence type="ECO:0000256" key="4">
    <source>
        <dbReference type="ARBA" id="ARBA00022989"/>
    </source>
</evidence>
<dbReference type="Proteomes" id="UP001592582">
    <property type="component" value="Unassembled WGS sequence"/>
</dbReference>
<feature type="transmembrane region" description="Helical" evidence="8">
    <location>
        <begin position="335"/>
        <end position="354"/>
    </location>
</feature>
<dbReference type="Pfam" id="PF02687">
    <property type="entry name" value="FtsX"/>
    <property type="match status" value="1"/>
</dbReference>
<feature type="transmembrane region" description="Helical" evidence="8">
    <location>
        <begin position="1014"/>
        <end position="1037"/>
    </location>
</feature>
<evidence type="ECO:0000313" key="11">
    <source>
        <dbReference type="Proteomes" id="UP001592582"/>
    </source>
</evidence>
<feature type="transmembrane region" description="Helical" evidence="8">
    <location>
        <begin position="507"/>
        <end position="528"/>
    </location>
</feature>
<evidence type="ECO:0000256" key="6">
    <source>
        <dbReference type="ARBA" id="ARBA00038076"/>
    </source>
</evidence>
<keyword evidence="3 8" id="KW-0812">Transmembrane</keyword>
<gene>
    <name evidence="10" type="ORF">ACEZDG_33780</name>
</gene>
<reference evidence="10 11" key="1">
    <citation type="submission" date="2024-09" db="EMBL/GenBank/DDBJ databases">
        <authorList>
            <person name="Lee S.D."/>
        </authorList>
    </citation>
    <scope>NUCLEOTIDE SEQUENCE [LARGE SCALE GENOMIC DNA]</scope>
    <source>
        <strain evidence="10 11">N1-1</strain>
    </source>
</reference>